<evidence type="ECO:0000256" key="3">
    <source>
        <dbReference type="ARBA" id="ARBA00022741"/>
    </source>
</evidence>
<keyword evidence="5" id="KW-0029">Amino-acid transport</keyword>
<dbReference type="Proteomes" id="UP000249299">
    <property type="component" value="Unassembled WGS sequence"/>
</dbReference>
<evidence type="ECO:0000256" key="8">
    <source>
        <dbReference type="PROSITE-ProRule" id="PRU00703"/>
    </source>
</evidence>
<dbReference type="EC" id="7.6.2.9" evidence="9"/>
<dbReference type="InterPro" id="IPR017871">
    <property type="entry name" value="ABC_transporter-like_CS"/>
</dbReference>
<evidence type="ECO:0000313" key="13">
    <source>
        <dbReference type="Proteomes" id="UP000249299"/>
    </source>
</evidence>
<dbReference type="SMART" id="SM00382">
    <property type="entry name" value="AAA"/>
    <property type="match status" value="1"/>
</dbReference>
<dbReference type="Pfam" id="PF00005">
    <property type="entry name" value="ABC_tran"/>
    <property type="match status" value="1"/>
</dbReference>
<comment type="subunit">
    <text evidence="9">The complex is probably composed of two ATP-binding proteins, two transmembrane proteins and a solute-binding protein.</text>
</comment>
<dbReference type="InterPro" id="IPR051921">
    <property type="entry name" value="ABC_osmolyte_uptake_ATP-bind"/>
</dbReference>
<dbReference type="OrthoDB" id="9802264at2"/>
<keyword evidence="2 9" id="KW-0813">Transport</keyword>
<evidence type="ECO:0000256" key="1">
    <source>
        <dbReference type="ARBA" id="ARBA00005417"/>
    </source>
</evidence>
<dbReference type="InterPro" id="IPR000644">
    <property type="entry name" value="CBS_dom"/>
</dbReference>
<dbReference type="GO" id="GO:0006970">
    <property type="term" value="P:response to osmotic stress"/>
    <property type="evidence" value="ECO:0007669"/>
    <property type="project" value="UniProtKB-ARBA"/>
</dbReference>
<keyword evidence="9" id="KW-1003">Cell membrane</keyword>
<comment type="caution">
    <text evidence="12">The sequence shown here is derived from an EMBL/GenBank/DDBJ whole genome shotgun (WGS) entry which is preliminary data.</text>
</comment>
<dbReference type="EMBL" id="NPEV01000029">
    <property type="protein sequence ID" value="RAI26528.1"/>
    <property type="molecule type" value="Genomic_DNA"/>
</dbReference>
<dbReference type="CDD" id="cd03294">
    <property type="entry name" value="ABC_Pro_Gly_Betaine"/>
    <property type="match status" value="1"/>
</dbReference>
<keyword evidence="9" id="KW-0472">Membrane</keyword>
<feature type="domain" description="CBS" evidence="11">
    <location>
        <begin position="293"/>
        <end position="345"/>
    </location>
</feature>
<organism evidence="12 13">
    <name type="scientific">Rhodobium orientis</name>
    <dbReference type="NCBI Taxonomy" id="34017"/>
    <lineage>
        <taxon>Bacteria</taxon>
        <taxon>Pseudomonadati</taxon>
        <taxon>Pseudomonadota</taxon>
        <taxon>Alphaproteobacteria</taxon>
        <taxon>Hyphomicrobiales</taxon>
        <taxon>Rhodobiaceae</taxon>
        <taxon>Rhodobium</taxon>
    </lineage>
</organism>
<dbReference type="GO" id="GO:0005524">
    <property type="term" value="F:ATP binding"/>
    <property type="evidence" value="ECO:0007669"/>
    <property type="project" value="UniProtKB-UniRule"/>
</dbReference>
<comment type="similarity">
    <text evidence="1 9">Belongs to the ABC transporter superfamily.</text>
</comment>
<dbReference type="PANTHER" id="PTHR43869">
    <property type="entry name" value="GLYCINE BETAINE/PROLINE BETAINE TRANSPORT SYSTEM ATP-BINDING PROTEIN PROV"/>
    <property type="match status" value="1"/>
</dbReference>
<evidence type="ECO:0000256" key="9">
    <source>
        <dbReference type="RuleBase" id="RU369116"/>
    </source>
</evidence>
<keyword evidence="8" id="KW-0129">CBS domain</keyword>
<evidence type="ECO:0000313" key="12">
    <source>
        <dbReference type="EMBL" id="RAI26528.1"/>
    </source>
</evidence>
<dbReference type="GO" id="GO:0016887">
    <property type="term" value="F:ATP hydrolysis activity"/>
    <property type="evidence" value="ECO:0007669"/>
    <property type="project" value="UniProtKB-UniRule"/>
</dbReference>
<evidence type="ECO:0000259" key="10">
    <source>
        <dbReference type="PROSITE" id="PS50893"/>
    </source>
</evidence>
<dbReference type="GO" id="GO:0031460">
    <property type="term" value="P:glycine betaine transport"/>
    <property type="evidence" value="ECO:0007669"/>
    <property type="project" value="InterPro"/>
</dbReference>
<dbReference type="GO" id="GO:0015418">
    <property type="term" value="F:ABC-type quaternary ammonium compound transporting activity"/>
    <property type="evidence" value="ECO:0007669"/>
    <property type="project" value="UniProtKB-EC"/>
</dbReference>
<dbReference type="GO" id="GO:0005886">
    <property type="term" value="C:plasma membrane"/>
    <property type="evidence" value="ECO:0007669"/>
    <property type="project" value="UniProtKB-SubCell"/>
</dbReference>
<dbReference type="InterPro" id="IPR005892">
    <property type="entry name" value="Gly-betaine_transp_ATP-bd"/>
</dbReference>
<reference evidence="12 13" key="1">
    <citation type="submission" date="2017-07" db="EMBL/GenBank/DDBJ databases">
        <title>Draft Genome Sequences of Select Purple Nonsulfur Bacteria.</title>
        <authorList>
            <person name="Lasarre B."/>
            <person name="Mckinlay J.B."/>
        </authorList>
    </citation>
    <scope>NUCLEOTIDE SEQUENCE [LARGE SCALE GENOMIC DNA]</scope>
    <source>
        <strain evidence="12 13">DSM 11290</strain>
    </source>
</reference>
<accession>A0A327JT95</accession>
<feature type="domain" description="ABC transporter" evidence="10">
    <location>
        <begin position="33"/>
        <end position="269"/>
    </location>
</feature>
<dbReference type="PANTHER" id="PTHR43869:SF1">
    <property type="entry name" value="GLYCINE BETAINE_PROLINE BETAINE TRANSPORT SYSTEM ATP-BINDING PROTEIN PROV"/>
    <property type="match status" value="1"/>
</dbReference>
<dbReference type="PROSITE" id="PS00211">
    <property type="entry name" value="ABC_TRANSPORTER_1"/>
    <property type="match status" value="1"/>
</dbReference>
<keyword evidence="3 9" id="KW-0547">Nucleotide-binding</keyword>
<dbReference type="InterPro" id="IPR027417">
    <property type="entry name" value="P-loop_NTPase"/>
</dbReference>
<comment type="catalytic activity">
    <reaction evidence="6">
        <text>a quaternary ammonium(out) + ATP + H2O = a quaternary ammonium(in) + ADP + phosphate + H(+)</text>
        <dbReference type="Rhea" id="RHEA:11036"/>
        <dbReference type="ChEBI" id="CHEBI:15377"/>
        <dbReference type="ChEBI" id="CHEBI:15378"/>
        <dbReference type="ChEBI" id="CHEBI:30616"/>
        <dbReference type="ChEBI" id="CHEBI:35267"/>
        <dbReference type="ChEBI" id="CHEBI:43474"/>
        <dbReference type="ChEBI" id="CHEBI:456216"/>
        <dbReference type="EC" id="7.6.2.9"/>
    </reaction>
    <physiologicalReaction direction="left-to-right" evidence="6">
        <dbReference type="Rhea" id="RHEA:11037"/>
    </physiologicalReaction>
</comment>
<comment type="subcellular location">
    <subcellularLocation>
        <location evidence="9">Cell inner membrane</location>
        <topology evidence="9">Peripheral membrane protein</topology>
    </subcellularLocation>
</comment>
<keyword evidence="13" id="KW-1185">Reference proteome</keyword>
<evidence type="ECO:0000256" key="6">
    <source>
        <dbReference type="ARBA" id="ARBA00051811"/>
    </source>
</evidence>
<dbReference type="PROSITE" id="PS51371">
    <property type="entry name" value="CBS"/>
    <property type="match status" value="1"/>
</dbReference>
<sequence>MTDEQNIKIKVDSICKVFGEDPESVMDLVHQGISKSDLLEQTGHVIGIRDVSLDIAGGQTFVIMGLSGSGKSTLIRHFNRLIEPTAGHILVDGVDVVGMNQRELKEFRRSKVSMVFQRFALLPHKTVLDNVSYGLFISGMNRKKAYDHAMEQISLVGLDGFENHYPTQLSGGMQQRVGLARALATDAEVLLMDEAFSALDPLIRNDMQSQLKELQARLHKTIVFITHDLDEALRIGDKIAILKDGELRQVGTGTQIMLHPADDYVERFVRDVNRSRVLTIGSIAEPVDGALEGLPADTPRIREDTMLDEGFRALATGSGTAIVVDEAARPVGVVTPKTLLEALAG</sequence>
<protein>
    <recommendedName>
        <fullName evidence="9">Quaternary amine transport ATP-binding protein</fullName>
        <ecNumber evidence="9">7.6.2.9</ecNumber>
    </recommendedName>
</protein>
<evidence type="ECO:0000256" key="7">
    <source>
        <dbReference type="ARBA" id="ARBA00061968"/>
    </source>
</evidence>
<keyword evidence="9" id="KW-0997">Cell inner membrane</keyword>
<dbReference type="PROSITE" id="PS50893">
    <property type="entry name" value="ABC_TRANSPORTER_2"/>
    <property type="match status" value="1"/>
</dbReference>
<evidence type="ECO:0000256" key="4">
    <source>
        <dbReference type="ARBA" id="ARBA00022840"/>
    </source>
</evidence>
<dbReference type="GO" id="GO:0006865">
    <property type="term" value="P:amino acid transport"/>
    <property type="evidence" value="ECO:0007669"/>
    <property type="project" value="UniProtKB-UniRule"/>
</dbReference>
<dbReference type="Gene3D" id="3.40.50.300">
    <property type="entry name" value="P-loop containing nucleotide triphosphate hydrolases"/>
    <property type="match status" value="1"/>
</dbReference>
<dbReference type="AlphaFoldDB" id="A0A327JT95"/>
<evidence type="ECO:0000256" key="5">
    <source>
        <dbReference type="ARBA" id="ARBA00022970"/>
    </source>
</evidence>
<dbReference type="InterPro" id="IPR003439">
    <property type="entry name" value="ABC_transporter-like_ATP-bd"/>
</dbReference>
<dbReference type="NCBIfam" id="TIGR01186">
    <property type="entry name" value="proV"/>
    <property type="match status" value="1"/>
</dbReference>
<dbReference type="RefSeq" id="WP_111434945.1">
    <property type="nucleotide sequence ID" value="NZ_JACIGG010000019.1"/>
</dbReference>
<evidence type="ECO:0000259" key="11">
    <source>
        <dbReference type="PROSITE" id="PS51371"/>
    </source>
</evidence>
<proteinExistence type="inferred from homology"/>
<dbReference type="SUPFAM" id="SSF52540">
    <property type="entry name" value="P-loop containing nucleoside triphosphate hydrolases"/>
    <property type="match status" value="1"/>
</dbReference>
<gene>
    <name evidence="12" type="ORF">CH339_13760</name>
</gene>
<comment type="subunit">
    <text evidence="7">The complex is probably composed of two ATP-binding proteins (TmoW), two transmembrane proteins (TmoV) and a solute-binding protein (TmoX).</text>
</comment>
<dbReference type="FunFam" id="3.40.50.300:FF:000201">
    <property type="entry name" value="Glycine betaine/L-proline ABC transporter ATP-binding protein"/>
    <property type="match status" value="1"/>
</dbReference>
<keyword evidence="4 9" id="KW-0067">ATP-binding</keyword>
<evidence type="ECO:0000256" key="2">
    <source>
        <dbReference type="ARBA" id="ARBA00022448"/>
    </source>
</evidence>
<dbReference type="InterPro" id="IPR003593">
    <property type="entry name" value="AAA+_ATPase"/>
</dbReference>
<name>A0A327JT95_9HYPH</name>